<dbReference type="SUPFAM" id="SSF56801">
    <property type="entry name" value="Acetyl-CoA synthetase-like"/>
    <property type="match status" value="1"/>
</dbReference>
<dbReference type="InterPro" id="IPR042099">
    <property type="entry name" value="ANL_N_sf"/>
</dbReference>
<evidence type="ECO:0000313" key="5">
    <source>
        <dbReference type="EMBL" id="MBB5136043.1"/>
    </source>
</evidence>
<comment type="caution">
    <text evidence="5">The sequence shown here is derived from an EMBL/GenBank/DDBJ whole genome shotgun (WGS) entry which is preliminary data.</text>
</comment>
<feature type="domain" description="AMP-binding enzyme C-terminal" evidence="4">
    <location>
        <begin position="417"/>
        <end position="492"/>
    </location>
</feature>
<dbReference type="Proteomes" id="UP000578449">
    <property type="component" value="Unassembled WGS sequence"/>
</dbReference>
<dbReference type="RefSeq" id="WP_185052970.1">
    <property type="nucleotide sequence ID" value="NZ_BAABIX010000017.1"/>
</dbReference>
<evidence type="ECO:0000259" key="4">
    <source>
        <dbReference type="Pfam" id="PF13193"/>
    </source>
</evidence>
<dbReference type="InterPro" id="IPR025110">
    <property type="entry name" value="AMP-bd_C"/>
</dbReference>
<evidence type="ECO:0000259" key="3">
    <source>
        <dbReference type="Pfam" id="PF00501"/>
    </source>
</evidence>
<dbReference type="PROSITE" id="PS00455">
    <property type="entry name" value="AMP_BINDING"/>
    <property type="match status" value="1"/>
</dbReference>
<dbReference type="InterPro" id="IPR000873">
    <property type="entry name" value="AMP-dep_synth/lig_dom"/>
</dbReference>
<name>A0A840PDM8_9ACTN</name>
<dbReference type="GO" id="GO:0004467">
    <property type="term" value="F:long-chain fatty acid-CoA ligase activity"/>
    <property type="evidence" value="ECO:0007669"/>
    <property type="project" value="UniProtKB-EC"/>
</dbReference>
<keyword evidence="6" id="KW-1185">Reference proteome</keyword>
<dbReference type="GO" id="GO:0031956">
    <property type="term" value="F:medium-chain fatty acid-CoA ligase activity"/>
    <property type="evidence" value="ECO:0007669"/>
    <property type="project" value="TreeGrafter"/>
</dbReference>
<dbReference type="PANTHER" id="PTHR43201">
    <property type="entry name" value="ACYL-COA SYNTHETASE"/>
    <property type="match status" value="1"/>
</dbReference>
<protein>
    <submittedName>
        <fullName evidence="5">Long-chain acyl-CoA synthetase</fullName>
        <ecNumber evidence="5">6.2.1.3</ecNumber>
    </submittedName>
</protein>
<evidence type="ECO:0000256" key="1">
    <source>
        <dbReference type="ARBA" id="ARBA00006432"/>
    </source>
</evidence>
<reference evidence="5 6" key="1">
    <citation type="submission" date="2020-08" db="EMBL/GenBank/DDBJ databases">
        <title>Genomic Encyclopedia of Type Strains, Phase IV (KMG-IV): sequencing the most valuable type-strain genomes for metagenomic binning, comparative biology and taxonomic classification.</title>
        <authorList>
            <person name="Goeker M."/>
        </authorList>
    </citation>
    <scope>NUCLEOTIDE SEQUENCE [LARGE SCALE GENOMIC DNA]</scope>
    <source>
        <strain evidence="5 6">DSM 45615</strain>
    </source>
</reference>
<dbReference type="Gene3D" id="3.40.50.12780">
    <property type="entry name" value="N-terminal domain of ligase-like"/>
    <property type="match status" value="1"/>
</dbReference>
<dbReference type="PANTHER" id="PTHR43201:SF5">
    <property type="entry name" value="MEDIUM-CHAIN ACYL-COA LIGASE ACSF2, MITOCHONDRIAL"/>
    <property type="match status" value="1"/>
</dbReference>
<organism evidence="5 6">
    <name type="scientific">Thermocatellispora tengchongensis</name>
    <dbReference type="NCBI Taxonomy" id="1073253"/>
    <lineage>
        <taxon>Bacteria</taxon>
        <taxon>Bacillati</taxon>
        <taxon>Actinomycetota</taxon>
        <taxon>Actinomycetes</taxon>
        <taxon>Streptosporangiales</taxon>
        <taxon>Streptosporangiaceae</taxon>
        <taxon>Thermocatellispora</taxon>
    </lineage>
</organism>
<feature type="domain" description="AMP-dependent synthetase/ligase" evidence="3">
    <location>
        <begin position="16"/>
        <end position="353"/>
    </location>
</feature>
<dbReference type="Pfam" id="PF13193">
    <property type="entry name" value="AMP-binding_C"/>
    <property type="match status" value="1"/>
</dbReference>
<gene>
    <name evidence="5" type="ORF">HNP84_005787</name>
</gene>
<evidence type="ECO:0000313" key="6">
    <source>
        <dbReference type="Proteomes" id="UP000578449"/>
    </source>
</evidence>
<dbReference type="EMBL" id="JACHGN010000013">
    <property type="protein sequence ID" value="MBB5136043.1"/>
    <property type="molecule type" value="Genomic_DNA"/>
</dbReference>
<dbReference type="Pfam" id="PF00501">
    <property type="entry name" value="AMP-binding"/>
    <property type="match status" value="1"/>
</dbReference>
<dbReference type="Gene3D" id="3.30.300.30">
    <property type="match status" value="1"/>
</dbReference>
<accession>A0A840PDM8</accession>
<comment type="similarity">
    <text evidence="1">Belongs to the ATP-dependent AMP-binding enzyme family.</text>
</comment>
<proteinExistence type="inferred from homology"/>
<evidence type="ECO:0000256" key="2">
    <source>
        <dbReference type="ARBA" id="ARBA00022598"/>
    </source>
</evidence>
<dbReference type="InterPro" id="IPR020845">
    <property type="entry name" value="AMP-binding_CS"/>
</dbReference>
<dbReference type="AlphaFoldDB" id="A0A840PDM8"/>
<keyword evidence="2 5" id="KW-0436">Ligase</keyword>
<sequence length="509" mass="55506">MNEPFVRSGNRHRPLSEARARAARFAGALQDLGIGHGDRYAIVMRNEISYLEANLGAAAIGAVPVPVNWHWTGTDLEHLLTDSGSKVAVVHSDLIPAVEAHMPPGMRIVEAGVPAEIREVYGLGDVPLTGRHPVMDDLIDQTEPAVATDQAPPLAVIYTSGTTGLAKGILRDPVRPEAVPGMMRSLSDLFGLQPGYTTVLPAPLYHSAPNINMISAAALGMNIIIMPRFDAEEFLRLVDRYHVDSVQMVPTMFVRMLRLPKEVRDKYDVSSLKSVVHAAAPCPPDVKRAMIDWFGPIVKEYYGGSEGGAWVQCTTEEWLAHPGTVGKPAGGAAIRILGPDRQELPVGETGVIYGRPADYWPDFTYLNDDAKRREIDGGDGFITVGDVGRVDEDGYLYLSDRLNDMVISGGVNIYPAEIEACLLRLEGVKDAAVFGIPDPEMGESLAAHVELVPGAKVTADDVRGHVQRSLARYKVPKVVVFEERLPREDTGKLFKRRLKEKYRPAEGNA</sequence>
<dbReference type="EC" id="6.2.1.3" evidence="5"/>
<dbReference type="InterPro" id="IPR045851">
    <property type="entry name" value="AMP-bd_C_sf"/>
</dbReference>